<sequence>MPGEIGILGQITHRRTVPCRSPAWWGGFGTEGHLAGRRRNKPREHLEQGGLSCAVGAGEGGDACLQFKGGYVEDGLVAVPDDEVVGTKPCGTIAARLVSSPGESFTVDPLRLRAAADQ</sequence>
<reference evidence="1 4" key="2">
    <citation type="submission" date="2019-04" db="EMBL/GenBank/DDBJ databases">
        <title>Draft genome sequences of Streptomyces avermitilis NBRC 14893.</title>
        <authorList>
            <person name="Komaki H."/>
            <person name="Tamura T."/>
            <person name="Hosoyama A."/>
        </authorList>
    </citation>
    <scope>NUCLEOTIDE SEQUENCE [LARGE SCALE GENOMIC DNA]</scope>
    <source>
        <strain evidence="1 4">NBRC 14893</strain>
    </source>
</reference>
<comment type="caution">
    <text evidence="1">The sequence shown here is derived from an EMBL/GenBank/DDBJ whole genome shotgun (WGS) entry which is preliminary data.</text>
</comment>
<dbReference type="EMBL" id="BJHY01000003">
    <property type="protein sequence ID" value="GDY80447.1"/>
    <property type="molecule type" value="Genomic_DNA"/>
</dbReference>
<dbReference type="AlphaFoldDB" id="A0A4D4MDV8"/>
<evidence type="ECO:0000313" key="1">
    <source>
        <dbReference type="EMBL" id="GDY70150.1"/>
    </source>
</evidence>
<dbReference type="Proteomes" id="UP000302139">
    <property type="component" value="Unassembled WGS sequence"/>
</dbReference>
<accession>A0A4D4MDV8</accession>
<proteinExistence type="predicted"/>
<evidence type="ECO:0000313" key="2">
    <source>
        <dbReference type="EMBL" id="GDY80447.1"/>
    </source>
</evidence>
<dbReference type="EMBL" id="BJHX01000004">
    <property type="protein sequence ID" value="GDY70150.1"/>
    <property type="molecule type" value="Genomic_DNA"/>
</dbReference>
<dbReference type="Proteomes" id="UP000299211">
    <property type="component" value="Unassembled WGS sequence"/>
</dbReference>
<reference evidence="2 3" key="1">
    <citation type="submission" date="2019-04" db="EMBL/GenBank/DDBJ databases">
        <title>Draft genome sequences of Streptomyces avermitilis ATCC 31267.</title>
        <authorList>
            <person name="Komaki H."/>
            <person name="Tamura T."/>
            <person name="Hosoyama A."/>
        </authorList>
    </citation>
    <scope>NUCLEOTIDE SEQUENCE [LARGE SCALE GENOMIC DNA]</scope>
    <source>
        <strain evidence="2 3">ATCC 31267</strain>
    </source>
</reference>
<gene>
    <name evidence="1" type="ORF">SAV14893_095430</name>
    <name evidence="2" type="ORF">SAV31267_099320</name>
</gene>
<evidence type="ECO:0000313" key="3">
    <source>
        <dbReference type="Proteomes" id="UP000299211"/>
    </source>
</evidence>
<organism evidence="1 4">
    <name type="scientific">Streptomyces avermitilis</name>
    <dbReference type="NCBI Taxonomy" id="33903"/>
    <lineage>
        <taxon>Bacteria</taxon>
        <taxon>Bacillati</taxon>
        <taxon>Actinomycetota</taxon>
        <taxon>Actinomycetes</taxon>
        <taxon>Kitasatosporales</taxon>
        <taxon>Streptomycetaceae</taxon>
        <taxon>Streptomyces</taxon>
    </lineage>
</organism>
<name>A0A4D4MDV8_STRAX</name>
<evidence type="ECO:0000313" key="4">
    <source>
        <dbReference type="Proteomes" id="UP000302139"/>
    </source>
</evidence>
<protein>
    <submittedName>
        <fullName evidence="1">Uncharacterized protein</fullName>
    </submittedName>
</protein>